<evidence type="ECO:0000313" key="3">
    <source>
        <dbReference type="Proteomes" id="UP001054945"/>
    </source>
</evidence>
<reference evidence="2 3" key="1">
    <citation type="submission" date="2021-06" db="EMBL/GenBank/DDBJ databases">
        <title>Caerostris extrusa draft genome.</title>
        <authorList>
            <person name="Kono N."/>
            <person name="Arakawa K."/>
        </authorList>
    </citation>
    <scope>NUCLEOTIDE SEQUENCE [LARGE SCALE GENOMIC DNA]</scope>
</reference>
<feature type="region of interest" description="Disordered" evidence="1">
    <location>
        <begin position="71"/>
        <end position="107"/>
    </location>
</feature>
<sequence length="107" mass="12109">MLQEFSDEKKRYATKTLKISDQKYVQSKVLKVTALEQAGQITNQRSFTPEPSPNDIWRAIHFSCAAFHLSRDHPSPNRIPAREPAIGSQSGRDTSAFKVAPNRWPAK</sequence>
<dbReference type="Proteomes" id="UP001054945">
    <property type="component" value="Unassembled WGS sequence"/>
</dbReference>
<dbReference type="AlphaFoldDB" id="A0AAV4XKX9"/>
<protein>
    <submittedName>
        <fullName evidence="2">Uncharacterized protein</fullName>
    </submittedName>
</protein>
<evidence type="ECO:0000256" key="1">
    <source>
        <dbReference type="SAM" id="MobiDB-lite"/>
    </source>
</evidence>
<keyword evidence="3" id="KW-1185">Reference proteome</keyword>
<gene>
    <name evidence="2" type="ORF">CEXT_394281</name>
</gene>
<accession>A0AAV4XKX9</accession>
<dbReference type="EMBL" id="BPLR01000572">
    <property type="protein sequence ID" value="GIY95755.1"/>
    <property type="molecule type" value="Genomic_DNA"/>
</dbReference>
<organism evidence="2 3">
    <name type="scientific">Caerostris extrusa</name>
    <name type="common">Bark spider</name>
    <name type="synonym">Caerostris bankana</name>
    <dbReference type="NCBI Taxonomy" id="172846"/>
    <lineage>
        <taxon>Eukaryota</taxon>
        <taxon>Metazoa</taxon>
        <taxon>Ecdysozoa</taxon>
        <taxon>Arthropoda</taxon>
        <taxon>Chelicerata</taxon>
        <taxon>Arachnida</taxon>
        <taxon>Araneae</taxon>
        <taxon>Araneomorphae</taxon>
        <taxon>Entelegynae</taxon>
        <taxon>Araneoidea</taxon>
        <taxon>Araneidae</taxon>
        <taxon>Caerostris</taxon>
    </lineage>
</organism>
<comment type="caution">
    <text evidence="2">The sequence shown here is derived from an EMBL/GenBank/DDBJ whole genome shotgun (WGS) entry which is preliminary data.</text>
</comment>
<evidence type="ECO:0000313" key="2">
    <source>
        <dbReference type="EMBL" id="GIY95755.1"/>
    </source>
</evidence>
<proteinExistence type="predicted"/>
<name>A0AAV4XKX9_CAEEX</name>